<reference evidence="1 2" key="1">
    <citation type="submission" date="2016-10" db="EMBL/GenBank/DDBJ databases">
        <authorList>
            <person name="de Groot N.N."/>
        </authorList>
    </citation>
    <scope>NUCLEOTIDE SEQUENCE [LARGE SCALE GENOMIC DNA]</scope>
    <source>
        <strain evidence="1 2">LMG 2247</strain>
    </source>
</reference>
<organism evidence="1 2">
    <name type="scientific">Paraburkholderia phenazinium</name>
    <dbReference type="NCBI Taxonomy" id="60549"/>
    <lineage>
        <taxon>Bacteria</taxon>
        <taxon>Pseudomonadati</taxon>
        <taxon>Pseudomonadota</taxon>
        <taxon>Betaproteobacteria</taxon>
        <taxon>Burkholderiales</taxon>
        <taxon>Burkholderiaceae</taxon>
        <taxon>Paraburkholderia</taxon>
    </lineage>
</organism>
<name>A0A1G7TVK2_9BURK</name>
<protein>
    <submittedName>
        <fullName evidence="1">Uncharacterized protein</fullName>
    </submittedName>
</protein>
<evidence type="ECO:0000313" key="2">
    <source>
        <dbReference type="Proteomes" id="UP000199706"/>
    </source>
</evidence>
<sequence length="58" mass="6702">MTCGEFLNPLNGMQLYVFRQDLFGSARGVRAEFNASGFETQVNREPRVFNDARSIEEW</sequence>
<evidence type="ECO:0000313" key="1">
    <source>
        <dbReference type="EMBL" id="SDG39054.1"/>
    </source>
</evidence>
<dbReference type="RefSeq" id="WP_175772647.1">
    <property type="nucleotide sequence ID" value="NZ_CADERL010000016.1"/>
</dbReference>
<dbReference type="EMBL" id="FNCJ01000003">
    <property type="protein sequence ID" value="SDG39054.1"/>
    <property type="molecule type" value="Genomic_DNA"/>
</dbReference>
<accession>A0A1G7TVK2</accession>
<dbReference type="AlphaFoldDB" id="A0A1G7TVK2"/>
<proteinExistence type="predicted"/>
<gene>
    <name evidence="1" type="ORF">SAMN05216466_103172</name>
</gene>
<dbReference type="Proteomes" id="UP000199706">
    <property type="component" value="Unassembled WGS sequence"/>
</dbReference>